<comment type="caution">
    <text evidence="2">The sequence shown here is derived from an EMBL/GenBank/DDBJ whole genome shotgun (WGS) entry which is preliminary data.</text>
</comment>
<organism evidence="2 3">
    <name type="scientific">Algimonas porphyrae</name>
    <dbReference type="NCBI Taxonomy" id="1128113"/>
    <lineage>
        <taxon>Bacteria</taxon>
        <taxon>Pseudomonadati</taxon>
        <taxon>Pseudomonadota</taxon>
        <taxon>Alphaproteobacteria</taxon>
        <taxon>Maricaulales</taxon>
        <taxon>Robiginitomaculaceae</taxon>
        <taxon>Algimonas</taxon>
    </lineage>
</organism>
<protein>
    <submittedName>
        <fullName evidence="2">Uncharacterized protein</fullName>
    </submittedName>
</protein>
<gene>
    <name evidence="2" type="ORF">GCM10007854_26310</name>
</gene>
<keyword evidence="1" id="KW-0472">Membrane</keyword>
<evidence type="ECO:0000313" key="3">
    <source>
        <dbReference type="Proteomes" id="UP001161390"/>
    </source>
</evidence>
<proteinExistence type="predicted"/>
<dbReference type="InterPro" id="IPR045749">
    <property type="entry name" value="DUF6090"/>
</dbReference>
<accession>A0ABQ5V2G1</accession>
<dbReference type="Pfam" id="PF19578">
    <property type="entry name" value="DUF6090"/>
    <property type="match status" value="1"/>
</dbReference>
<dbReference type="Proteomes" id="UP001161390">
    <property type="component" value="Unassembled WGS sequence"/>
</dbReference>
<keyword evidence="1" id="KW-1133">Transmembrane helix</keyword>
<name>A0ABQ5V2G1_9PROT</name>
<keyword evidence="3" id="KW-1185">Reference proteome</keyword>
<feature type="transmembrane region" description="Helical" evidence="1">
    <location>
        <begin position="15"/>
        <end position="35"/>
    </location>
</feature>
<dbReference type="RefSeq" id="WP_284373458.1">
    <property type="nucleotide sequence ID" value="NZ_BSNJ01000005.1"/>
</dbReference>
<evidence type="ECO:0000256" key="1">
    <source>
        <dbReference type="SAM" id="Phobius"/>
    </source>
</evidence>
<reference evidence="2" key="2">
    <citation type="submission" date="2023-01" db="EMBL/GenBank/DDBJ databases">
        <title>Draft genome sequence of Algimonas porphyrae strain NBRC 108216.</title>
        <authorList>
            <person name="Sun Q."/>
            <person name="Mori K."/>
        </authorList>
    </citation>
    <scope>NUCLEOTIDE SEQUENCE</scope>
    <source>
        <strain evidence="2">NBRC 108216</strain>
    </source>
</reference>
<reference evidence="2" key="1">
    <citation type="journal article" date="2014" name="Int. J. Syst. Evol. Microbiol.">
        <title>Complete genome of a new Firmicutes species belonging to the dominant human colonic microbiota ('Ruminococcus bicirculans') reveals two chromosomes and a selective capacity to utilize plant glucans.</title>
        <authorList>
            <consortium name="NISC Comparative Sequencing Program"/>
            <person name="Wegmann U."/>
            <person name="Louis P."/>
            <person name="Goesmann A."/>
            <person name="Henrissat B."/>
            <person name="Duncan S.H."/>
            <person name="Flint H.J."/>
        </authorList>
    </citation>
    <scope>NUCLEOTIDE SEQUENCE</scope>
    <source>
        <strain evidence="2">NBRC 108216</strain>
    </source>
</reference>
<evidence type="ECO:0000313" key="2">
    <source>
        <dbReference type="EMBL" id="GLQ21676.1"/>
    </source>
</evidence>
<sequence length="253" mass="28509">MIFRRISKSLRRQDWVTVLIEIGIVVIGLLIGLQINNWNEARVEKQAEYKFLERLHAEIMATQDDLSGFSKIVETRASELEATVRVVFGSDQEVELTGDQCMAMFLSHAYNFPPTDLPTISEILSSGQFNVISDDALRAALSRMGQINARAEKTSDLFNASPLNLPRAYPELIRVDYVLNADGMETAADNGSMVQCDLTGMRLSQAFRNDLTINLERYIAYEALVVDRLRTQFDMIHTELDRVLGHTHEGNAP</sequence>
<keyword evidence="1" id="KW-0812">Transmembrane</keyword>
<dbReference type="EMBL" id="BSNJ01000005">
    <property type="protein sequence ID" value="GLQ21676.1"/>
    <property type="molecule type" value="Genomic_DNA"/>
</dbReference>